<keyword evidence="7 9" id="KW-1133">Transmembrane helix</keyword>
<feature type="transmembrane region" description="Helical" evidence="9">
    <location>
        <begin position="287"/>
        <end position="305"/>
    </location>
</feature>
<evidence type="ECO:0000256" key="1">
    <source>
        <dbReference type="ARBA" id="ARBA00004651"/>
    </source>
</evidence>
<organism evidence="10 11">
    <name type="scientific">Banduia mediterranea</name>
    <dbReference type="NCBI Taxonomy" id="3075609"/>
    <lineage>
        <taxon>Bacteria</taxon>
        <taxon>Pseudomonadati</taxon>
        <taxon>Pseudomonadota</taxon>
        <taxon>Gammaproteobacteria</taxon>
        <taxon>Nevskiales</taxon>
        <taxon>Algiphilaceae</taxon>
        <taxon>Banduia</taxon>
    </lineage>
</organism>
<dbReference type="NCBIfam" id="TIGR00380">
    <property type="entry name" value="cobal_cbiB"/>
    <property type="match status" value="1"/>
</dbReference>
<evidence type="ECO:0000256" key="3">
    <source>
        <dbReference type="ARBA" id="ARBA00006263"/>
    </source>
</evidence>
<feature type="transmembrane region" description="Helical" evidence="9">
    <location>
        <begin position="52"/>
        <end position="72"/>
    </location>
</feature>
<comment type="subcellular location">
    <subcellularLocation>
        <location evidence="1 9">Cell membrane</location>
        <topology evidence="1 9">Multi-pass membrane protein</topology>
    </subcellularLocation>
</comment>
<name>A0ABU2WH68_9GAMM</name>
<dbReference type="Pfam" id="PF03186">
    <property type="entry name" value="CobD_Cbib"/>
    <property type="match status" value="1"/>
</dbReference>
<dbReference type="Proteomes" id="UP001254608">
    <property type="component" value="Unassembled WGS sequence"/>
</dbReference>
<keyword evidence="5 9" id="KW-0169">Cobalamin biosynthesis</keyword>
<keyword evidence="6 9" id="KW-0812">Transmembrane</keyword>
<evidence type="ECO:0000256" key="4">
    <source>
        <dbReference type="ARBA" id="ARBA00022475"/>
    </source>
</evidence>
<dbReference type="PANTHER" id="PTHR34308:SF1">
    <property type="entry name" value="COBALAMIN BIOSYNTHESIS PROTEIN CBIB"/>
    <property type="match status" value="1"/>
</dbReference>
<evidence type="ECO:0000256" key="6">
    <source>
        <dbReference type="ARBA" id="ARBA00022692"/>
    </source>
</evidence>
<comment type="similarity">
    <text evidence="3 9">Belongs to the CobD/CbiB family.</text>
</comment>
<evidence type="ECO:0000313" key="11">
    <source>
        <dbReference type="Proteomes" id="UP001254608"/>
    </source>
</evidence>
<dbReference type="RefSeq" id="WP_311364604.1">
    <property type="nucleotide sequence ID" value="NZ_JAVRIC010000008.1"/>
</dbReference>
<dbReference type="PANTHER" id="PTHR34308">
    <property type="entry name" value="COBALAMIN BIOSYNTHESIS PROTEIN CBIB"/>
    <property type="match status" value="1"/>
</dbReference>
<reference evidence="10 11" key="1">
    <citation type="submission" date="2023-09" db="EMBL/GenBank/DDBJ databases">
        <authorList>
            <person name="Rey-Velasco X."/>
        </authorList>
    </citation>
    <scope>NUCLEOTIDE SEQUENCE [LARGE SCALE GENOMIC DNA]</scope>
    <source>
        <strain evidence="10 11">W345</strain>
    </source>
</reference>
<dbReference type="HAMAP" id="MF_00024">
    <property type="entry name" value="CobD_CbiB"/>
    <property type="match status" value="1"/>
</dbReference>
<proteinExistence type="inferred from homology"/>
<comment type="caution">
    <text evidence="9">Lacks conserved residue(s) required for the propagation of feature annotation.</text>
</comment>
<evidence type="ECO:0000256" key="5">
    <source>
        <dbReference type="ARBA" id="ARBA00022573"/>
    </source>
</evidence>
<accession>A0ABU2WH68</accession>
<feature type="transmembrane region" description="Helical" evidence="9">
    <location>
        <begin position="154"/>
        <end position="176"/>
    </location>
</feature>
<evidence type="ECO:0000313" key="10">
    <source>
        <dbReference type="EMBL" id="MDT0497212.1"/>
    </source>
</evidence>
<evidence type="ECO:0000256" key="8">
    <source>
        <dbReference type="ARBA" id="ARBA00023136"/>
    </source>
</evidence>
<keyword evidence="11" id="KW-1185">Reference proteome</keyword>
<evidence type="ECO:0000256" key="7">
    <source>
        <dbReference type="ARBA" id="ARBA00022989"/>
    </source>
</evidence>
<comment type="pathway">
    <text evidence="2 9">Cofactor biosynthesis; adenosylcobalamin biosynthesis.</text>
</comment>
<gene>
    <name evidence="10" type="primary">cbiB</name>
    <name evidence="9" type="synonym">cobD</name>
    <name evidence="10" type="ORF">RM530_07520</name>
</gene>
<comment type="function">
    <text evidence="9">Converts cobyric acid to cobinamide by the addition of aminopropanol on the F carboxylic group.</text>
</comment>
<keyword evidence="4 9" id="KW-1003">Cell membrane</keyword>
<sequence length="311" mass="33679">MSLVLTMSLAVVIDGLLGEPRRWHPLVGFGRVASALEHRLARPQTGAPEQRLRGTLAAVLAIAPAVMACFALRMSLATGAYAGLAFDVLMLWLALGQRSLRDHALAVREALRRDDLDGARHAVGRIVSRDCTQLDAVGVSRATVESVLENGSDAVFGALFWFAIAGSPGVIAYRLCNTLDAMWGYRTPRHVYFGRFAARLDDLMNFIPARLTALSYALLGRTGSALRCWRTQARHWESPNAGPVMAAGAGALLVQLGGPARYHGEPRFRPMLGTGAIPQVGDIDRSLRLVHGSVVLWLACLWLLARWSGHA</sequence>
<keyword evidence="8 9" id="KW-0472">Membrane</keyword>
<dbReference type="EMBL" id="JAVRIC010000008">
    <property type="protein sequence ID" value="MDT0497212.1"/>
    <property type="molecule type" value="Genomic_DNA"/>
</dbReference>
<dbReference type="InterPro" id="IPR004485">
    <property type="entry name" value="Cobalamin_biosynth_CobD/CbiB"/>
</dbReference>
<evidence type="ECO:0000256" key="9">
    <source>
        <dbReference type="HAMAP-Rule" id="MF_00024"/>
    </source>
</evidence>
<protein>
    <recommendedName>
        <fullName evidence="9">Cobalamin biosynthesis protein CobD</fullName>
    </recommendedName>
</protein>
<evidence type="ECO:0000256" key="2">
    <source>
        <dbReference type="ARBA" id="ARBA00004953"/>
    </source>
</evidence>
<comment type="caution">
    <text evidence="10">The sequence shown here is derived from an EMBL/GenBank/DDBJ whole genome shotgun (WGS) entry which is preliminary data.</text>
</comment>